<dbReference type="Proteomes" id="UP001603418">
    <property type="component" value="Unassembled WGS sequence"/>
</dbReference>
<evidence type="ECO:0000313" key="2">
    <source>
        <dbReference type="Proteomes" id="UP001603418"/>
    </source>
</evidence>
<reference evidence="1 2" key="1">
    <citation type="submission" date="2024-10" db="EMBL/GenBank/DDBJ databases">
        <title>The Natural Products Discovery Center: Release of the First 8490 Sequenced Strains for Exploring Actinobacteria Biosynthetic Diversity.</title>
        <authorList>
            <person name="Kalkreuter E."/>
            <person name="Kautsar S.A."/>
            <person name="Yang D."/>
            <person name="Bader C.D."/>
            <person name="Teijaro C.N."/>
            <person name="Fluegel L."/>
            <person name="Davis C.M."/>
            <person name="Simpson J.R."/>
            <person name="Lauterbach L."/>
            <person name="Steele A.D."/>
            <person name="Gui C."/>
            <person name="Meng S."/>
            <person name="Li G."/>
            <person name="Viehrig K."/>
            <person name="Ye F."/>
            <person name="Su P."/>
            <person name="Kiefer A.F."/>
            <person name="Nichols A."/>
            <person name="Cepeda A.J."/>
            <person name="Yan W."/>
            <person name="Fan B."/>
            <person name="Jiang Y."/>
            <person name="Adhikari A."/>
            <person name="Zheng C.-J."/>
            <person name="Schuster L."/>
            <person name="Cowan T.M."/>
            <person name="Smanski M.J."/>
            <person name="Chevrette M.G."/>
            <person name="De Carvalho L.P.S."/>
            <person name="Shen B."/>
        </authorList>
    </citation>
    <scope>NUCLEOTIDE SEQUENCE [LARGE SCALE GENOMIC DNA]</scope>
    <source>
        <strain evidence="1 2">NPDC013366</strain>
    </source>
</reference>
<protein>
    <submittedName>
        <fullName evidence="1">Uncharacterized protein</fullName>
    </submittedName>
</protein>
<sequence length="43" mass="4792">MLRALAEHHHPWIVRWVAGTLAERGLPNSQDGLRAYVGLPSTD</sequence>
<keyword evidence="2" id="KW-1185">Reference proteome</keyword>
<proteinExistence type="predicted"/>
<comment type="caution">
    <text evidence="1">The sequence shown here is derived from an EMBL/GenBank/DDBJ whole genome shotgun (WGS) entry which is preliminary data.</text>
</comment>
<organism evidence="1 2">
    <name type="scientific">Streptomyces eurythermus</name>
    <dbReference type="NCBI Taxonomy" id="42237"/>
    <lineage>
        <taxon>Bacteria</taxon>
        <taxon>Bacillati</taxon>
        <taxon>Actinomycetota</taxon>
        <taxon>Actinomycetes</taxon>
        <taxon>Kitasatosporales</taxon>
        <taxon>Streptomycetaceae</taxon>
        <taxon>Streptomyces</taxon>
    </lineage>
</organism>
<name>A0ABW6YZK7_9ACTN</name>
<accession>A0ABW6YZK7</accession>
<dbReference type="EMBL" id="JBICBM010000010">
    <property type="protein sequence ID" value="MFF9884330.1"/>
    <property type="molecule type" value="Genomic_DNA"/>
</dbReference>
<gene>
    <name evidence="1" type="ORF">ACF1HC_22430</name>
</gene>
<evidence type="ECO:0000313" key="1">
    <source>
        <dbReference type="EMBL" id="MFF9884330.1"/>
    </source>
</evidence>
<dbReference type="RefSeq" id="WP_280117785.1">
    <property type="nucleotide sequence ID" value="NZ_JBICAB010000007.1"/>
</dbReference>